<evidence type="ECO:0000313" key="2">
    <source>
        <dbReference type="EMBL" id="KKM61639.1"/>
    </source>
</evidence>
<organism evidence="2">
    <name type="scientific">marine sediment metagenome</name>
    <dbReference type="NCBI Taxonomy" id="412755"/>
    <lineage>
        <taxon>unclassified sequences</taxon>
        <taxon>metagenomes</taxon>
        <taxon>ecological metagenomes</taxon>
    </lineage>
</organism>
<gene>
    <name evidence="2" type="ORF">LCGC14_1529720</name>
</gene>
<evidence type="ECO:0000256" key="1">
    <source>
        <dbReference type="SAM" id="MobiDB-lite"/>
    </source>
</evidence>
<sequence>MPSHEHRCDGCGREETVHHRLSESPEWPECCGETMPRFFESAHRTGIFEKPIEMLSVALNHEDEISGFRRRNPGVEISHDRENPNFGVPIAHTRREKMSILKNERFEERN</sequence>
<dbReference type="AlphaFoldDB" id="A0A0F9IW60"/>
<reference evidence="2" key="1">
    <citation type="journal article" date="2015" name="Nature">
        <title>Complex archaea that bridge the gap between prokaryotes and eukaryotes.</title>
        <authorList>
            <person name="Spang A."/>
            <person name="Saw J.H."/>
            <person name="Jorgensen S.L."/>
            <person name="Zaremba-Niedzwiedzka K."/>
            <person name="Martijn J."/>
            <person name="Lind A.E."/>
            <person name="van Eijk R."/>
            <person name="Schleper C."/>
            <person name="Guy L."/>
            <person name="Ettema T.J."/>
        </authorList>
    </citation>
    <scope>NUCLEOTIDE SEQUENCE</scope>
</reference>
<comment type="caution">
    <text evidence="2">The sequence shown here is derived from an EMBL/GenBank/DDBJ whole genome shotgun (WGS) entry which is preliminary data.</text>
</comment>
<name>A0A0F9IW60_9ZZZZ</name>
<feature type="region of interest" description="Disordered" evidence="1">
    <location>
        <begin position="1"/>
        <end position="26"/>
    </location>
</feature>
<dbReference type="EMBL" id="LAZR01011446">
    <property type="protein sequence ID" value="KKM61639.1"/>
    <property type="molecule type" value="Genomic_DNA"/>
</dbReference>
<proteinExistence type="predicted"/>
<feature type="compositionally biased region" description="Basic and acidic residues" evidence="1">
    <location>
        <begin position="1"/>
        <end position="23"/>
    </location>
</feature>
<accession>A0A0F9IW60</accession>
<protein>
    <submittedName>
        <fullName evidence="2">Uncharacterized protein</fullName>
    </submittedName>
</protein>